<gene>
    <name evidence="1" type="ORF">SAMN05421869_105301</name>
</gene>
<organism evidence="1 2">
    <name type="scientific">Nonomuraea jiangxiensis</name>
    <dbReference type="NCBI Taxonomy" id="633440"/>
    <lineage>
        <taxon>Bacteria</taxon>
        <taxon>Bacillati</taxon>
        <taxon>Actinomycetota</taxon>
        <taxon>Actinomycetes</taxon>
        <taxon>Streptosporangiales</taxon>
        <taxon>Streptosporangiaceae</taxon>
        <taxon>Nonomuraea</taxon>
    </lineage>
</organism>
<proteinExistence type="predicted"/>
<dbReference type="EMBL" id="FNDJ01000005">
    <property type="protein sequence ID" value="SDI39102.1"/>
    <property type="molecule type" value="Genomic_DNA"/>
</dbReference>
<evidence type="ECO:0000313" key="1">
    <source>
        <dbReference type="EMBL" id="SDI39102.1"/>
    </source>
</evidence>
<evidence type="ECO:0000313" key="2">
    <source>
        <dbReference type="Proteomes" id="UP000199202"/>
    </source>
</evidence>
<name>A0A1G8K6Q5_9ACTN</name>
<accession>A0A1G8K6Q5</accession>
<protein>
    <submittedName>
        <fullName evidence="1">Uncharacterized protein</fullName>
    </submittedName>
</protein>
<keyword evidence="2" id="KW-1185">Reference proteome</keyword>
<dbReference type="AlphaFoldDB" id="A0A1G8K6Q5"/>
<sequence length="29" mass="3218">MYGTALGAHRARFYFSEESCVSAPLSRPI</sequence>
<reference evidence="1 2" key="1">
    <citation type="submission" date="2016-10" db="EMBL/GenBank/DDBJ databases">
        <authorList>
            <person name="de Groot N.N."/>
        </authorList>
    </citation>
    <scope>NUCLEOTIDE SEQUENCE [LARGE SCALE GENOMIC DNA]</scope>
    <source>
        <strain evidence="1 2">CGMCC 4.6533</strain>
    </source>
</reference>
<dbReference type="Proteomes" id="UP000199202">
    <property type="component" value="Unassembled WGS sequence"/>
</dbReference>